<dbReference type="GO" id="GO:0005524">
    <property type="term" value="F:ATP binding"/>
    <property type="evidence" value="ECO:0007669"/>
    <property type="project" value="InterPro"/>
</dbReference>
<feature type="transmembrane region" description="Helical" evidence="11">
    <location>
        <begin position="963"/>
        <end position="987"/>
    </location>
</feature>
<evidence type="ECO:0000256" key="6">
    <source>
        <dbReference type="ARBA" id="ARBA00022737"/>
    </source>
</evidence>
<accession>A0AAD3RWR6</accession>
<evidence type="ECO:0000256" key="4">
    <source>
        <dbReference type="ARBA" id="ARBA00022692"/>
    </source>
</evidence>
<feature type="compositionally biased region" description="Polar residues" evidence="13">
    <location>
        <begin position="414"/>
        <end position="431"/>
    </location>
</feature>
<keyword evidence="9" id="KW-0675">Receptor</keyword>
<dbReference type="EMBL" id="BSYO01000001">
    <property type="protein sequence ID" value="GMG98609.1"/>
    <property type="molecule type" value="Genomic_DNA"/>
</dbReference>
<dbReference type="InterPro" id="IPR001611">
    <property type="entry name" value="Leu-rich_rpt"/>
</dbReference>
<dbReference type="FunFam" id="3.80.10.10:FF:000062">
    <property type="entry name" value="protein STRUBBELIG-RECEPTOR FAMILY 3"/>
    <property type="match status" value="1"/>
</dbReference>
<dbReference type="AlphaFoldDB" id="A0AAD3RWR6"/>
<sequence>MVWKRSIMRWPDLKICAQVLLGCILLSLEHLAHGYTNPDDVVAINSLYAAFGYPTLPGWVPSGGDPCSEAWQGVECDSSSIISIILIGANLGGGLGDNLGSFSSIKSIDLSNNHIGGSIPSSLPVTMQNLKLNENHLTGEIPDAFQDLSGFSSLDLANNDLSGQLPTSMESLSSLTSLHLQQNQLSGTLDVLQDLPLQDLKDANSLNTSTTPIPSPTSPSTEPSPLSPRTPSQAPPQSSASPSGQKPDKQQSGQEEPESGSQQKRSASKRIVWISIISLIALIVLISALLLCMPACLRRSRRLYRTSRHEIESYKGATVNTPNGPLIRRNNDKILKNTVLGPRNDVQTEIKRITAVPQSQNEQDRYLQRMGSSQKQYSEINVSGIDLTMPPPPPSSPPPPPPAEKVTVKPIGSNDITTARPSVRSPNPSTSVKSFTIASLQQYTNSFSQDNLIGSGMLGSVYRAEIPDGKLLAVKKLDKGVCRQLNDCGFIELVNSIDRIRQANILDLVGYCAEHGERLLIYEYCSNGSLQDLLHPDDKYRKKISWDTRMQMALGAARALEYLHEVCEPPVVHRNFKSTNILLHDGLNVFVSDCGLAPLIASGTASQLSGRLQSAYGYGAPEFDSGIYTSKSDVYSFGVVLLELLTGRMSYDSTRGRVEQFLVRWAVPQLHDIEALARMVDPFLNREYPTKSLSHFADIISQCVQVQFCLMAYDKNPFDEEDVNPFADQKARGKESGPSTFSGGAFYMPNPGSVPPASNPRLSPLPHEPADYDRGATIDIPLDGVKDSKKKEKELQAKETELKRKEQELKRREDAVARAGIVIEEKNWPPFFPLIHHDIAHEIPIHLQRLQYVAFTTYLGLVLCLLWNIVAVTTAWVKGGGVKIWLLAVIYFISGVPGAYVLWYRPLYRAMRTDSALKFGWFFLFYLVHIGFCILAAIAPPIIFEGKSLTGILAAVDVLGDNALVGIFYLVGFGMFCLETLLSFWVIQQVYMYFRGSGKAAEMKKQAARQTMMAAF</sequence>
<feature type="compositionally biased region" description="Low complexity" evidence="13">
    <location>
        <begin position="205"/>
        <end position="243"/>
    </location>
</feature>
<evidence type="ECO:0000256" key="3">
    <source>
        <dbReference type="ARBA" id="ARBA00022614"/>
    </source>
</evidence>
<dbReference type="InterPro" id="IPR032675">
    <property type="entry name" value="LRR_dom_sf"/>
</dbReference>
<name>A0AAD3RWR6_NEPGR</name>
<dbReference type="GO" id="GO:0004672">
    <property type="term" value="F:protein kinase activity"/>
    <property type="evidence" value="ECO:0007669"/>
    <property type="project" value="InterPro"/>
</dbReference>
<keyword evidence="4 11" id="KW-0812">Transmembrane</keyword>
<dbReference type="PANTHER" id="PTHR48007:SF58">
    <property type="entry name" value="PROTEIN KINASE DOMAIN-CONTAINING PROTEIN"/>
    <property type="match status" value="1"/>
</dbReference>
<keyword evidence="11" id="KW-0813">Transport</keyword>
<evidence type="ECO:0000256" key="13">
    <source>
        <dbReference type="SAM" id="MobiDB-lite"/>
    </source>
</evidence>
<dbReference type="Pfam" id="PF00560">
    <property type="entry name" value="LRR_1"/>
    <property type="match status" value="1"/>
</dbReference>
<feature type="transmembrane region" description="Helical" evidence="11">
    <location>
        <begin position="271"/>
        <end position="297"/>
    </location>
</feature>
<keyword evidence="12" id="KW-0175">Coiled coil</keyword>
<feature type="domain" description="Protein kinase" evidence="15">
    <location>
        <begin position="447"/>
        <end position="719"/>
    </location>
</feature>
<keyword evidence="10 11" id="KW-0968">Cytoplasmic vesicle</keyword>
<evidence type="ECO:0000256" key="2">
    <source>
        <dbReference type="ARBA" id="ARBA00010482"/>
    </source>
</evidence>
<comment type="caution">
    <text evidence="16">The sequence shown here is derived from an EMBL/GenBank/DDBJ whole genome shotgun (WGS) entry which is preliminary data.</text>
</comment>
<evidence type="ECO:0000256" key="12">
    <source>
        <dbReference type="SAM" id="Coils"/>
    </source>
</evidence>
<evidence type="ECO:0000256" key="10">
    <source>
        <dbReference type="ARBA" id="ARBA00023329"/>
    </source>
</evidence>
<keyword evidence="6" id="KW-0677">Repeat</keyword>
<evidence type="ECO:0000256" key="1">
    <source>
        <dbReference type="ARBA" id="ARBA00004003"/>
    </source>
</evidence>
<keyword evidence="11" id="KW-1003">Cell membrane</keyword>
<dbReference type="GO" id="GO:0005886">
    <property type="term" value="C:plasma membrane"/>
    <property type="evidence" value="ECO:0007669"/>
    <property type="project" value="UniProtKB-SubCell"/>
</dbReference>
<evidence type="ECO:0000256" key="9">
    <source>
        <dbReference type="ARBA" id="ARBA00023170"/>
    </source>
</evidence>
<dbReference type="Pfam" id="PF13855">
    <property type="entry name" value="LRR_8"/>
    <property type="match status" value="1"/>
</dbReference>
<dbReference type="Pfam" id="PF08263">
    <property type="entry name" value="LRRNT_2"/>
    <property type="match status" value="1"/>
</dbReference>
<dbReference type="InterPro" id="IPR000719">
    <property type="entry name" value="Prot_kinase_dom"/>
</dbReference>
<feature type="transmembrane region" description="Helical" evidence="11">
    <location>
        <begin position="852"/>
        <end position="876"/>
    </location>
</feature>
<dbReference type="SUPFAM" id="SSF52058">
    <property type="entry name" value="L domain-like"/>
    <property type="match status" value="1"/>
</dbReference>
<dbReference type="FunFam" id="1.10.510.10:FF:000095">
    <property type="entry name" value="protein STRUBBELIG-RECEPTOR FAMILY 8"/>
    <property type="match status" value="1"/>
</dbReference>
<reference evidence="16" key="1">
    <citation type="submission" date="2023-05" db="EMBL/GenBank/DDBJ databases">
        <title>Nepenthes gracilis genome sequencing.</title>
        <authorList>
            <person name="Fukushima K."/>
        </authorList>
    </citation>
    <scope>NUCLEOTIDE SEQUENCE</scope>
    <source>
        <strain evidence="16">SING2019-196</strain>
    </source>
</reference>
<dbReference type="PANTHER" id="PTHR48007">
    <property type="entry name" value="LEUCINE-RICH REPEAT RECEPTOR-LIKE PROTEIN KINASE PXC1"/>
    <property type="match status" value="1"/>
</dbReference>
<dbReference type="Gene3D" id="3.30.200.20">
    <property type="entry name" value="Phosphorylase Kinase, domain 1"/>
    <property type="match status" value="1"/>
</dbReference>
<feature type="region of interest" description="Disordered" evidence="13">
    <location>
        <begin position="728"/>
        <end position="770"/>
    </location>
</feature>
<dbReference type="InterPro" id="IPR011009">
    <property type="entry name" value="Kinase-like_dom_sf"/>
</dbReference>
<feature type="region of interest" description="Disordered" evidence="13">
    <location>
        <begin position="202"/>
        <end position="265"/>
    </location>
</feature>
<evidence type="ECO:0000313" key="17">
    <source>
        <dbReference type="Proteomes" id="UP001279734"/>
    </source>
</evidence>
<organism evidence="16 17">
    <name type="scientific">Nepenthes gracilis</name>
    <name type="common">Slender pitcher plant</name>
    <dbReference type="NCBI Taxonomy" id="150966"/>
    <lineage>
        <taxon>Eukaryota</taxon>
        <taxon>Viridiplantae</taxon>
        <taxon>Streptophyta</taxon>
        <taxon>Embryophyta</taxon>
        <taxon>Tracheophyta</taxon>
        <taxon>Spermatophyta</taxon>
        <taxon>Magnoliopsida</taxon>
        <taxon>eudicotyledons</taxon>
        <taxon>Gunneridae</taxon>
        <taxon>Pentapetalae</taxon>
        <taxon>Caryophyllales</taxon>
        <taxon>Nepenthaceae</taxon>
        <taxon>Nepenthes</taxon>
    </lineage>
</organism>
<comment type="subcellular location">
    <subcellularLocation>
        <location evidence="11">Cell membrane</location>
        <topology evidence="11">Multi-pass membrane protein</topology>
    </subcellularLocation>
    <subcellularLocation>
        <location evidence="11">Cytoplasmic vesicle</location>
        <location evidence="11">Secretory vesicle membrane</location>
        <topology evidence="11">Multi-pass membrane protein</topology>
    </subcellularLocation>
</comment>
<evidence type="ECO:0000259" key="15">
    <source>
        <dbReference type="SMART" id="SM00220"/>
    </source>
</evidence>
<dbReference type="InterPro" id="IPR046959">
    <property type="entry name" value="PRK1-6/SRF4-like"/>
</dbReference>
<dbReference type="Pfam" id="PF07714">
    <property type="entry name" value="PK_Tyr_Ser-Thr"/>
    <property type="match status" value="1"/>
</dbReference>
<keyword evidence="3" id="KW-0433">Leucine-rich repeat</keyword>
<dbReference type="InterPro" id="IPR013210">
    <property type="entry name" value="LRR_N_plant-typ"/>
</dbReference>
<comment type="caution">
    <text evidence="11">Lacks conserved residue(s) required for the propagation of feature annotation.</text>
</comment>
<feature type="coiled-coil region" evidence="12">
    <location>
        <begin position="785"/>
        <end position="815"/>
    </location>
</feature>
<dbReference type="SUPFAM" id="SSF56112">
    <property type="entry name" value="Protein kinase-like (PK-like)"/>
    <property type="match status" value="1"/>
</dbReference>
<comment type="function">
    <text evidence="1 11">Probably involved in membrane trafficking.</text>
</comment>
<dbReference type="Pfam" id="PF04144">
    <property type="entry name" value="SCAMP"/>
    <property type="match status" value="1"/>
</dbReference>
<keyword evidence="17" id="KW-1185">Reference proteome</keyword>
<dbReference type="Proteomes" id="UP001279734">
    <property type="component" value="Unassembled WGS sequence"/>
</dbReference>
<gene>
    <name evidence="16" type="ORF">Nepgr_000449</name>
</gene>
<dbReference type="GO" id="GO:0030658">
    <property type="term" value="C:transport vesicle membrane"/>
    <property type="evidence" value="ECO:0007669"/>
    <property type="project" value="UniProtKB-SubCell"/>
</dbReference>
<evidence type="ECO:0000256" key="14">
    <source>
        <dbReference type="SAM" id="SignalP"/>
    </source>
</evidence>
<feature type="signal peptide" evidence="14">
    <location>
        <begin position="1"/>
        <end position="34"/>
    </location>
</feature>
<protein>
    <recommendedName>
        <fullName evidence="11">Secretory carrier-associated membrane protein</fullName>
        <shortName evidence="11">Secretory carrier membrane protein</shortName>
    </recommendedName>
</protein>
<feature type="region of interest" description="Disordered" evidence="13">
    <location>
        <begin position="384"/>
        <end position="431"/>
    </location>
</feature>
<feature type="chain" id="PRO_5041956172" description="Secretory carrier-associated membrane protein" evidence="14">
    <location>
        <begin position="35"/>
        <end position="1016"/>
    </location>
</feature>
<dbReference type="GO" id="GO:0015031">
    <property type="term" value="P:protein transport"/>
    <property type="evidence" value="ECO:0007669"/>
    <property type="project" value="InterPro"/>
</dbReference>
<keyword evidence="8 11" id="KW-0472">Membrane</keyword>
<keyword evidence="7 11" id="KW-1133">Transmembrane helix</keyword>
<dbReference type="FunFam" id="3.30.200.20:FF:000125">
    <property type="entry name" value="Protein STRUBBELIG-RECEPTOR FAMILY 8"/>
    <property type="match status" value="1"/>
</dbReference>
<feature type="compositionally biased region" description="Polar residues" evidence="13">
    <location>
        <begin position="250"/>
        <end position="265"/>
    </location>
</feature>
<evidence type="ECO:0000256" key="11">
    <source>
        <dbReference type="RuleBase" id="RU363122"/>
    </source>
</evidence>
<proteinExistence type="inferred from homology"/>
<comment type="similarity">
    <text evidence="2 11">Belongs to the SCAMP family.</text>
</comment>
<dbReference type="Gene3D" id="1.10.510.10">
    <property type="entry name" value="Transferase(Phosphotransferase) domain 1"/>
    <property type="match status" value="1"/>
</dbReference>
<evidence type="ECO:0000256" key="7">
    <source>
        <dbReference type="ARBA" id="ARBA00022989"/>
    </source>
</evidence>
<evidence type="ECO:0000313" key="16">
    <source>
        <dbReference type="EMBL" id="GMG98609.1"/>
    </source>
</evidence>
<dbReference type="Gene3D" id="3.80.10.10">
    <property type="entry name" value="Ribonuclease Inhibitor"/>
    <property type="match status" value="1"/>
</dbReference>
<feature type="transmembrane region" description="Helical" evidence="11">
    <location>
        <begin position="923"/>
        <end position="943"/>
    </location>
</feature>
<dbReference type="InterPro" id="IPR001245">
    <property type="entry name" value="Ser-Thr/Tyr_kinase_cat_dom"/>
</dbReference>
<dbReference type="SMART" id="SM00220">
    <property type="entry name" value="S_TKc"/>
    <property type="match status" value="1"/>
</dbReference>
<keyword evidence="5 14" id="KW-0732">Signal</keyword>
<feature type="compositionally biased region" description="Pro residues" evidence="13">
    <location>
        <begin position="389"/>
        <end position="403"/>
    </location>
</feature>
<evidence type="ECO:0000256" key="5">
    <source>
        <dbReference type="ARBA" id="ARBA00022729"/>
    </source>
</evidence>
<evidence type="ECO:0000256" key="8">
    <source>
        <dbReference type="ARBA" id="ARBA00023136"/>
    </source>
</evidence>
<dbReference type="InterPro" id="IPR007273">
    <property type="entry name" value="SCAMP"/>
</dbReference>
<feature type="transmembrane region" description="Helical" evidence="11">
    <location>
        <begin position="882"/>
        <end position="903"/>
    </location>
</feature>